<name>A0ABU5DXX5_9PROT</name>
<feature type="domain" description="Solute-binding protein family 3/N-terminal" evidence="2">
    <location>
        <begin position="36"/>
        <end position="262"/>
    </location>
</feature>
<keyword evidence="4" id="KW-1185">Reference proteome</keyword>
<reference evidence="3 4" key="1">
    <citation type="journal article" date="2013" name="Antonie Van Leeuwenhoek">
        <title>Dongia rigui sp. nov., isolated from freshwater of a large wetland in Korea.</title>
        <authorList>
            <person name="Baik K.S."/>
            <person name="Hwang Y.M."/>
            <person name="Choi J.S."/>
            <person name="Kwon J."/>
            <person name="Seong C.N."/>
        </authorList>
    </citation>
    <scope>NUCLEOTIDE SEQUENCE [LARGE SCALE GENOMIC DNA]</scope>
    <source>
        <strain evidence="3 4">04SU4-P</strain>
    </source>
</reference>
<dbReference type="PROSITE" id="PS51318">
    <property type="entry name" value="TAT"/>
    <property type="match status" value="1"/>
</dbReference>
<protein>
    <submittedName>
        <fullName evidence="3">Transporter substrate-binding domain-containing protein</fullName>
    </submittedName>
</protein>
<evidence type="ECO:0000259" key="2">
    <source>
        <dbReference type="Pfam" id="PF00497"/>
    </source>
</evidence>
<organism evidence="3 4">
    <name type="scientific">Dongia rigui</name>
    <dbReference type="NCBI Taxonomy" id="940149"/>
    <lineage>
        <taxon>Bacteria</taxon>
        <taxon>Pseudomonadati</taxon>
        <taxon>Pseudomonadota</taxon>
        <taxon>Alphaproteobacteria</taxon>
        <taxon>Rhodospirillales</taxon>
        <taxon>Dongiaceae</taxon>
        <taxon>Dongia</taxon>
    </lineage>
</organism>
<evidence type="ECO:0000313" key="3">
    <source>
        <dbReference type="EMBL" id="MDY0872181.1"/>
    </source>
</evidence>
<dbReference type="Proteomes" id="UP001271769">
    <property type="component" value="Unassembled WGS sequence"/>
</dbReference>
<comment type="caution">
    <text evidence="3">The sequence shown here is derived from an EMBL/GenBank/DDBJ whole genome shotgun (WGS) entry which is preliminary data.</text>
</comment>
<dbReference type="Pfam" id="PF00497">
    <property type="entry name" value="SBP_bac_3"/>
    <property type="match status" value="1"/>
</dbReference>
<dbReference type="EMBL" id="JAXCLX010000001">
    <property type="protein sequence ID" value="MDY0872181.1"/>
    <property type="molecule type" value="Genomic_DNA"/>
</dbReference>
<dbReference type="RefSeq" id="WP_320500598.1">
    <property type="nucleotide sequence ID" value="NZ_JAXCLX010000001.1"/>
</dbReference>
<dbReference type="Gene3D" id="3.40.190.10">
    <property type="entry name" value="Periplasmic binding protein-like II"/>
    <property type="match status" value="2"/>
</dbReference>
<dbReference type="PANTHER" id="PTHR35936">
    <property type="entry name" value="MEMBRANE-BOUND LYTIC MUREIN TRANSGLYCOSYLASE F"/>
    <property type="match status" value="1"/>
</dbReference>
<keyword evidence="1" id="KW-0732">Signal</keyword>
<dbReference type="InterPro" id="IPR006311">
    <property type="entry name" value="TAT_signal"/>
</dbReference>
<dbReference type="SUPFAM" id="SSF53850">
    <property type="entry name" value="Periplasmic binding protein-like II"/>
    <property type="match status" value="1"/>
</dbReference>
<dbReference type="PROSITE" id="PS51257">
    <property type="entry name" value="PROKAR_LIPOPROTEIN"/>
    <property type="match status" value="1"/>
</dbReference>
<gene>
    <name evidence="3" type="ORF">SMD31_09615</name>
</gene>
<evidence type="ECO:0000256" key="1">
    <source>
        <dbReference type="ARBA" id="ARBA00022729"/>
    </source>
</evidence>
<sequence>MAKAPAKLRRRHFLLGAAAAGIGCTEGAARADEKLLRIAYPDKSPPNSWEDQDRRMRGVMVDLVAEVARMTGYRFRPLPRPLPRVQLEVESGEADGMCLVVTPTRQKFATAAGAPLTTGPVTLFVRRDNPALERLQAVRSLDDLARADVTVVGITGNGWVKKNIEERGIRTEHASGTIGTVRMLIGKRGDVIVDMSSQINWILKEMPGGGDIVELPAVMEQVDWHLQISKRSPVIGDLPRLTHAIKKLKASPLYQTILKKYGMKV</sequence>
<dbReference type="PANTHER" id="PTHR35936:SF19">
    <property type="entry name" value="AMINO-ACID-BINDING PROTEIN YXEM-RELATED"/>
    <property type="match status" value="1"/>
</dbReference>
<dbReference type="InterPro" id="IPR001638">
    <property type="entry name" value="Solute-binding_3/MltF_N"/>
</dbReference>
<evidence type="ECO:0000313" key="4">
    <source>
        <dbReference type="Proteomes" id="UP001271769"/>
    </source>
</evidence>
<accession>A0ABU5DXX5</accession>
<proteinExistence type="predicted"/>